<dbReference type="SMART" id="SM00229">
    <property type="entry name" value="RasGEFN"/>
    <property type="match status" value="1"/>
</dbReference>
<feature type="compositionally biased region" description="Low complexity" evidence="5">
    <location>
        <begin position="668"/>
        <end position="680"/>
    </location>
</feature>
<dbReference type="Pfam" id="PF00618">
    <property type="entry name" value="RasGEF_N"/>
    <property type="match status" value="1"/>
</dbReference>
<dbReference type="OrthoDB" id="546434at2759"/>
<dbReference type="AlphaFoldDB" id="A0A0L0DRE4"/>
<evidence type="ECO:0000256" key="1">
    <source>
        <dbReference type="ARBA" id="ARBA00022614"/>
    </source>
</evidence>
<dbReference type="Gene3D" id="3.80.10.10">
    <property type="entry name" value="Ribonuclease Inhibitor"/>
    <property type="match status" value="1"/>
</dbReference>
<accession>A0A0L0DRE4</accession>
<name>A0A0L0DRE4_THETB</name>
<gene>
    <name evidence="8" type="ORF">AMSG_01714</name>
</gene>
<dbReference type="InterPro" id="IPR032675">
    <property type="entry name" value="LRR_dom_sf"/>
</dbReference>
<evidence type="ECO:0000256" key="2">
    <source>
        <dbReference type="ARBA" id="ARBA00022658"/>
    </source>
</evidence>
<evidence type="ECO:0000259" key="7">
    <source>
        <dbReference type="PROSITE" id="PS50212"/>
    </source>
</evidence>
<feature type="domain" description="Ras-GEF" evidence="6">
    <location>
        <begin position="961"/>
        <end position="1198"/>
    </location>
</feature>
<dbReference type="SUPFAM" id="SSF48366">
    <property type="entry name" value="Ras GEF"/>
    <property type="match status" value="1"/>
</dbReference>
<dbReference type="SMART" id="SM00147">
    <property type="entry name" value="RasGEF"/>
    <property type="match status" value="1"/>
</dbReference>
<dbReference type="InterPro" id="IPR023578">
    <property type="entry name" value="Ras_GEF_dom_sf"/>
</dbReference>
<keyword evidence="1" id="KW-0433">Leucine-rich repeat</keyword>
<dbReference type="InterPro" id="IPR055414">
    <property type="entry name" value="LRR_R13L4/SHOC2-like"/>
</dbReference>
<feature type="region of interest" description="Disordered" evidence="5">
    <location>
        <begin position="653"/>
        <end position="691"/>
    </location>
</feature>
<organism evidence="8 9">
    <name type="scientific">Thecamonas trahens ATCC 50062</name>
    <dbReference type="NCBI Taxonomy" id="461836"/>
    <lineage>
        <taxon>Eukaryota</taxon>
        <taxon>Apusozoa</taxon>
        <taxon>Apusomonadida</taxon>
        <taxon>Apusomonadidae</taxon>
        <taxon>Thecamonas</taxon>
    </lineage>
</organism>
<proteinExistence type="predicted"/>
<reference evidence="8 9" key="1">
    <citation type="submission" date="2010-05" db="EMBL/GenBank/DDBJ databases">
        <title>The Genome Sequence of Thecamonas trahens ATCC 50062.</title>
        <authorList>
            <consortium name="The Broad Institute Genome Sequencing Platform"/>
            <person name="Russ C."/>
            <person name="Cuomo C."/>
            <person name="Shea T."/>
            <person name="Young S.K."/>
            <person name="Zeng Q."/>
            <person name="Koehrsen M."/>
            <person name="Haas B."/>
            <person name="Borodovsky M."/>
            <person name="Guigo R."/>
            <person name="Alvarado L."/>
            <person name="Berlin A."/>
            <person name="Bochicchio J."/>
            <person name="Borenstein D."/>
            <person name="Chapman S."/>
            <person name="Chen Z."/>
            <person name="Freedman E."/>
            <person name="Gellesch M."/>
            <person name="Goldberg J."/>
            <person name="Griggs A."/>
            <person name="Gujja S."/>
            <person name="Heilman E."/>
            <person name="Heiman D."/>
            <person name="Hepburn T."/>
            <person name="Howarth C."/>
            <person name="Jen D."/>
            <person name="Larson L."/>
            <person name="Mehta T."/>
            <person name="Park D."/>
            <person name="Pearson M."/>
            <person name="Roberts A."/>
            <person name="Saif S."/>
            <person name="Shenoy N."/>
            <person name="Sisk P."/>
            <person name="Stolte C."/>
            <person name="Sykes S."/>
            <person name="Thomson T."/>
            <person name="Walk T."/>
            <person name="White J."/>
            <person name="Yandava C."/>
            <person name="Burger G."/>
            <person name="Gray M.W."/>
            <person name="Holland P.W.H."/>
            <person name="King N."/>
            <person name="Lang F.B.F."/>
            <person name="Roger A.J."/>
            <person name="Ruiz-Trillo I."/>
            <person name="Lander E."/>
            <person name="Nusbaum C."/>
        </authorList>
    </citation>
    <scope>NUCLEOTIDE SEQUENCE [LARGE SCALE GENOMIC DNA]</scope>
    <source>
        <strain evidence="8 9">ATCC 50062</strain>
    </source>
</reference>
<dbReference type="EMBL" id="GL349438">
    <property type="protein sequence ID" value="KNC54860.1"/>
    <property type="molecule type" value="Genomic_DNA"/>
</dbReference>
<dbReference type="InterPro" id="IPR008937">
    <property type="entry name" value="Ras-like_GEF"/>
</dbReference>
<dbReference type="GO" id="GO:0005085">
    <property type="term" value="F:guanyl-nucleotide exchange factor activity"/>
    <property type="evidence" value="ECO:0007669"/>
    <property type="project" value="UniProtKB-KW"/>
</dbReference>
<dbReference type="GO" id="GO:0051301">
    <property type="term" value="P:cell division"/>
    <property type="evidence" value="ECO:0007669"/>
    <property type="project" value="UniProtKB-KW"/>
</dbReference>
<feature type="domain" description="N-terminal Ras-GEF" evidence="7">
    <location>
        <begin position="785"/>
        <end position="916"/>
    </location>
</feature>
<feature type="region of interest" description="Disordered" evidence="5">
    <location>
        <begin position="452"/>
        <end position="490"/>
    </location>
</feature>
<dbReference type="eggNOG" id="KOG3417">
    <property type="taxonomic scope" value="Eukaryota"/>
</dbReference>
<dbReference type="SMART" id="SM00369">
    <property type="entry name" value="LRR_TYP"/>
    <property type="match status" value="5"/>
</dbReference>
<evidence type="ECO:0000313" key="9">
    <source>
        <dbReference type="Proteomes" id="UP000054408"/>
    </source>
</evidence>
<dbReference type="GO" id="GO:0005886">
    <property type="term" value="C:plasma membrane"/>
    <property type="evidence" value="ECO:0007669"/>
    <property type="project" value="TreeGrafter"/>
</dbReference>
<dbReference type="SMART" id="SM00364">
    <property type="entry name" value="LRR_BAC"/>
    <property type="match status" value="4"/>
</dbReference>
<dbReference type="RefSeq" id="XP_013761757.1">
    <property type="nucleotide sequence ID" value="XM_013906303.1"/>
</dbReference>
<evidence type="ECO:0000256" key="5">
    <source>
        <dbReference type="SAM" id="MobiDB-lite"/>
    </source>
</evidence>
<sequence>MQTADRFPEAESLPVAAVVAKFAETGEDDRLSVLDFNYQALPFLPQQGGLWNRLGHVTHMFLTDTGIRTLPPALGLMTSLESLHLGQNMLTALPASLWSLTALRELILTANDLAELPTGVGNLRALTSLNVADNALQQLPAELGALSRLRLLNVSHNELAALPPQLGECSSLSVLNVGFNYLKELPLELAAAPLEYVDIQFNPLDPVLLAAVSKFGVEALMLSLNHARIHVRLGRLVPPSDDAVAEAELVERASLAVPIPTGAYHAPGSPARTPLSGTERAGEAGELDFDHVDEERKRLFSSTFTGDLSSSSVARAKARSATPTATATAAPIKMRPRAVSSADMPSVPPRVLHARARQRPAKLSSERNLGHLLRRESAWRASPAPMLNSIDVSDKSPLRTQLALGGMRRSGSSKLASGAMGESVNVSVARRPLGGHASLRLDTLLVSRLSSEVRGTKSPKAASPAESRRYYHVEEAGNGEDEPPDLPVMRRSSSMEAPVGLGASLLEGAAETTASPRGTNETADDARTAILERKAKLARNVTLARELVDTLEAYVEEPGGTRPPPAKGLFASVLGTQVSSLAAVFRTKSSEREEQASEVHVPAPGFLASPSLSVHGLSGSDDYFAQVSASFPSQLQLNYHGYHSSLHARSDTPLSDGSLSLPGGASDLELLGTESEGSSGKSTPHTSPRRVFDSHEVMTKFLEAIQSATPSAGRSSEAPSPRPAGRAGLASPLAQMQSSALSLPTQRWLAAKDKILAMRRVAASATADSSAASVVNQATASEGPAFVVVSGKSSVNSLVEALAAEALPDPEYVHDFLLMYRELLTGPELLGKLVERFNITTPSNPTPEEIEHYNKYKVVIQIRVANVVRRWIDGFWHDWCEPIMLDGLHEFFKLLVESELDAMALQLVGRVRDQLQEHDAAAEAARRVRRNLFGSSMSGPETLSRSSAGWNGAKAMVLEVEPSVAASALTRIEMEYFARIRPEEFLAPYWASAENSEEAIHAHAPNLIHYIKRFNIVAGWVATEVVMARDLRTRVALIKRFVVIAEKLLAMHNYNTLMAVLSGLNMPVVARLSRTWSRVSAKYRGPLAQLHRLMDPAGNYQTYRKKIRRIEPPLIPFIGLLVADLMFIHAANAGAESEAGLVDVEWLRSIAAVVLDIGRLQSHKPVLVVEPHVYASFKYVFVASETALVEASLAVEPEDFELEQ</sequence>
<dbReference type="PROSITE" id="PS50212">
    <property type="entry name" value="RASGEF_NTER"/>
    <property type="match status" value="1"/>
</dbReference>
<dbReference type="Proteomes" id="UP000054408">
    <property type="component" value="Unassembled WGS sequence"/>
</dbReference>
<protein>
    <submittedName>
        <fullName evidence="8">Cell division control protein</fullName>
    </submittedName>
</protein>
<dbReference type="STRING" id="461836.A0A0L0DRE4"/>
<dbReference type="GO" id="GO:0007265">
    <property type="term" value="P:Ras protein signal transduction"/>
    <property type="evidence" value="ECO:0007669"/>
    <property type="project" value="TreeGrafter"/>
</dbReference>
<dbReference type="Gene3D" id="1.10.840.10">
    <property type="entry name" value="Ras guanine-nucleotide exchange factors catalytic domain"/>
    <property type="match status" value="1"/>
</dbReference>
<feature type="compositionally biased region" description="Basic and acidic residues" evidence="5">
    <location>
        <begin position="466"/>
        <end position="475"/>
    </location>
</feature>
<dbReference type="InterPro" id="IPR036964">
    <property type="entry name" value="RASGEF_cat_dom_sf"/>
</dbReference>
<dbReference type="GeneID" id="25561453"/>
<keyword evidence="2 4" id="KW-0344">Guanine-nucleotide releasing factor</keyword>
<keyword evidence="8" id="KW-0132">Cell division</keyword>
<evidence type="ECO:0000256" key="3">
    <source>
        <dbReference type="ARBA" id="ARBA00022737"/>
    </source>
</evidence>
<dbReference type="PANTHER" id="PTHR23113:SF356">
    <property type="entry name" value="FI05912P-RELATED"/>
    <property type="match status" value="1"/>
</dbReference>
<dbReference type="Pfam" id="PF23598">
    <property type="entry name" value="LRR_14"/>
    <property type="match status" value="1"/>
</dbReference>
<keyword evidence="9" id="KW-1185">Reference proteome</keyword>
<dbReference type="PROSITE" id="PS50009">
    <property type="entry name" value="RASGEF_CAT"/>
    <property type="match status" value="1"/>
</dbReference>
<feature type="compositionally biased region" description="Polar residues" evidence="5">
    <location>
        <begin position="707"/>
        <end position="718"/>
    </location>
</feature>
<dbReference type="InterPro" id="IPR001895">
    <property type="entry name" value="RASGEF_cat_dom"/>
</dbReference>
<evidence type="ECO:0000256" key="4">
    <source>
        <dbReference type="PROSITE-ProRule" id="PRU00168"/>
    </source>
</evidence>
<keyword evidence="8" id="KW-0131">Cell cycle</keyword>
<dbReference type="Pfam" id="PF00617">
    <property type="entry name" value="RasGEF"/>
    <property type="match status" value="1"/>
</dbReference>
<dbReference type="InterPro" id="IPR000651">
    <property type="entry name" value="Ras-like_Gua-exchang_fac_N"/>
</dbReference>
<feature type="region of interest" description="Disordered" evidence="5">
    <location>
        <begin position="707"/>
        <end position="733"/>
    </location>
</feature>
<dbReference type="eggNOG" id="KOG0619">
    <property type="taxonomic scope" value="Eukaryota"/>
</dbReference>
<dbReference type="Gene3D" id="1.20.870.10">
    <property type="entry name" value="Son of sevenless (SoS) protein Chain: S domain 1"/>
    <property type="match status" value="1"/>
</dbReference>
<dbReference type="PANTHER" id="PTHR23113">
    <property type="entry name" value="GUANINE NUCLEOTIDE EXCHANGE FACTOR"/>
    <property type="match status" value="1"/>
</dbReference>
<dbReference type="InterPro" id="IPR003591">
    <property type="entry name" value="Leu-rich_rpt_typical-subtyp"/>
</dbReference>
<dbReference type="SUPFAM" id="SSF52058">
    <property type="entry name" value="L domain-like"/>
    <property type="match status" value="1"/>
</dbReference>
<dbReference type="CDD" id="cd06224">
    <property type="entry name" value="REM"/>
    <property type="match status" value="1"/>
</dbReference>
<evidence type="ECO:0000259" key="6">
    <source>
        <dbReference type="PROSITE" id="PS50009"/>
    </source>
</evidence>
<keyword evidence="3" id="KW-0677">Repeat</keyword>
<evidence type="ECO:0000313" key="8">
    <source>
        <dbReference type="EMBL" id="KNC54860.1"/>
    </source>
</evidence>